<feature type="non-terminal residue" evidence="2">
    <location>
        <position position="304"/>
    </location>
</feature>
<name>A0A6J4TZQ4_9ACTN</name>
<dbReference type="PANTHER" id="PTHR12631">
    <property type="entry name" value="ALPHA-L-IDURONIDASE"/>
    <property type="match status" value="1"/>
</dbReference>
<feature type="chain" id="PRO_5027033795" description="GH39" evidence="1">
    <location>
        <begin position="21"/>
        <end position="304"/>
    </location>
</feature>
<dbReference type="InterPro" id="IPR051923">
    <property type="entry name" value="Glycosyl_Hydrolase_39"/>
</dbReference>
<reference evidence="2" key="1">
    <citation type="submission" date="2020-02" db="EMBL/GenBank/DDBJ databases">
        <authorList>
            <person name="Meier V. D."/>
        </authorList>
    </citation>
    <scope>NUCLEOTIDE SEQUENCE</scope>
    <source>
        <strain evidence="2">AVDCRST_MAG85</strain>
    </source>
</reference>
<sequence length="304" mass="33258">MRPLLVALMVLCVVVPAATAAPRSLFQDDQLLLHSGDGAREQALDELAALGVDGIRVLVHWGHLAPANRSARRPAGLVASDARSYDLSALDALYEGARRRGMHLLMTPTGPGPRWARFDAAEFGRFVVALGRHYPEQRHWAVWNEPNNARWLRPQYVRGRPAAPDRYRRLVRAAVDGLRVTGHRGDEILIGETAPIGRMDGRAATDPMMPGPFLRALLCARCGTLGATGLSHHAYTRGGSRSPRYPAIEGELSVAALGELVRLARGLPVHLTEGGWQTSPPDVLFGVPPHLQAQHLNELEWIVR</sequence>
<dbReference type="InterPro" id="IPR017853">
    <property type="entry name" value="GH"/>
</dbReference>
<evidence type="ECO:0000313" key="2">
    <source>
        <dbReference type="EMBL" id="CAA9536843.1"/>
    </source>
</evidence>
<dbReference type="Gene3D" id="3.20.20.80">
    <property type="entry name" value="Glycosidases"/>
    <property type="match status" value="1"/>
</dbReference>
<dbReference type="AlphaFoldDB" id="A0A6J4TZQ4"/>
<feature type="signal peptide" evidence="1">
    <location>
        <begin position="1"/>
        <end position="20"/>
    </location>
</feature>
<evidence type="ECO:0008006" key="3">
    <source>
        <dbReference type="Google" id="ProtNLM"/>
    </source>
</evidence>
<evidence type="ECO:0000256" key="1">
    <source>
        <dbReference type="SAM" id="SignalP"/>
    </source>
</evidence>
<accession>A0A6J4TZQ4</accession>
<dbReference type="PANTHER" id="PTHR12631:SF10">
    <property type="entry name" value="BETA-XYLOSIDASE-LIKE PROTEIN-RELATED"/>
    <property type="match status" value="1"/>
</dbReference>
<organism evidence="2">
    <name type="scientific">uncultured Solirubrobacteraceae bacterium</name>
    <dbReference type="NCBI Taxonomy" id="1162706"/>
    <lineage>
        <taxon>Bacteria</taxon>
        <taxon>Bacillati</taxon>
        <taxon>Actinomycetota</taxon>
        <taxon>Thermoleophilia</taxon>
        <taxon>Solirubrobacterales</taxon>
        <taxon>Solirubrobacteraceae</taxon>
        <taxon>environmental samples</taxon>
    </lineage>
</organism>
<keyword evidence="1" id="KW-0732">Signal</keyword>
<dbReference type="SUPFAM" id="SSF51445">
    <property type="entry name" value="(Trans)glycosidases"/>
    <property type="match status" value="1"/>
</dbReference>
<dbReference type="GO" id="GO:0004553">
    <property type="term" value="F:hydrolase activity, hydrolyzing O-glycosyl compounds"/>
    <property type="evidence" value="ECO:0007669"/>
    <property type="project" value="TreeGrafter"/>
</dbReference>
<gene>
    <name evidence="2" type="ORF">AVDCRST_MAG85-4210</name>
</gene>
<dbReference type="EMBL" id="CADCVT010000477">
    <property type="protein sequence ID" value="CAA9536843.1"/>
    <property type="molecule type" value="Genomic_DNA"/>
</dbReference>
<proteinExistence type="predicted"/>
<protein>
    <recommendedName>
        <fullName evidence="3">GH39</fullName>
    </recommendedName>
</protein>